<dbReference type="AlphaFoldDB" id="A0A377FV85"/>
<proteinExistence type="predicted"/>
<protein>
    <submittedName>
        <fullName evidence="2">Uncharacterized protein</fullName>
    </submittedName>
</protein>
<keyword evidence="1" id="KW-0812">Transmembrane</keyword>
<dbReference type="EMBL" id="UGGP01000001">
    <property type="protein sequence ID" value="STO08253.1"/>
    <property type="molecule type" value="Genomic_DNA"/>
</dbReference>
<reference evidence="2 3" key="1">
    <citation type="submission" date="2018-06" db="EMBL/GenBank/DDBJ databases">
        <authorList>
            <consortium name="Pathogen Informatics"/>
            <person name="Doyle S."/>
        </authorList>
    </citation>
    <scope>NUCLEOTIDE SEQUENCE [LARGE SCALE GENOMIC DNA]</scope>
    <source>
        <strain evidence="2 3">NCTC13163</strain>
    </source>
</reference>
<name>A0A377FV85_9BACL</name>
<feature type="transmembrane region" description="Helical" evidence="1">
    <location>
        <begin position="57"/>
        <end position="75"/>
    </location>
</feature>
<dbReference type="STRING" id="1397694.GCA_000702585_02120"/>
<keyword evidence="1" id="KW-1133">Transmembrane helix</keyword>
<keyword evidence="1" id="KW-0472">Membrane</keyword>
<feature type="transmembrane region" description="Helical" evidence="1">
    <location>
        <begin position="87"/>
        <end position="108"/>
    </location>
</feature>
<organism evidence="2 3">
    <name type="scientific">Exiguobacterium aurantiacum</name>
    <dbReference type="NCBI Taxonomy" id="33987"/>
    <lineage>
        <taxon>Bacteria</taxon>
        <taxon>Bacillati</taxon>
        <taxon>Bacillota</taxon>
        <taxon>Bacilli</taxon>
        <taxon>Bacillales</taxon>
        <taxon>Bacillales Family XII. Incertae Sedis</taxon>
        <taxon>Exiguobacterium</taxon>
    </lineage>
</organism>
<sequence>MMKESTSSLNKQLVLLMKPHYSNQQRKKKRYLYAFIFLAILNTVQHAYDIGSDASSPYRLVGGLVFFATLLYFRLKEKRWAEIAIKFVVWFNVIALFVIFLFIGLFLIV</sequence>
<feature type="transmembrane region" description="Helical" evidence="1">
    <location>
        <begin position="31"/>
        <end position="51"/>
    </location>
</feature>
<evidence type="ECO:0000313" key="3">
    <source>
        <dbReference type="Proteomes" id="UP000254060"/>
    </source>
</evidence>
<evidence type="ECO:0000313" key="2">
    <source>
        <dbReference type="EMBL" id="STO08253.1"/>
    </source>
</evidence>
<accession>A0A377FV85</accession>
<evidence type="ECO:0000256" key="1">
    <source>
        <dbReference type="SAM" id="Phobius"/>
    </source>
</evidence>
<dbReference type="Proteomes" id="UP000254060">
    <property type="component" value="Unassembled WGS sequence"/>
</dbReference>
<gene>
    <name evidence="2" type="ORF">NCTC13163_01623</name>
</gene>